<evidence type="ECO:0000256" key="8">
    <source>
        <dbReference type="SAM" id="Phobius"/>
    </source>
</evidence>
<protein>
    <recommendedName>
        <fullName evidence="9">Resistance to inhibitors of cholinesterase protein 3 N-terminal domain-containing protein</fullName>
    </recommendedName>
</protein>
<feature type="compositionally biased region" description="Basic and acidic residues" evidence="7">
    <location>
        <begin position="649"/>
        <end position="664"/>
    </location>
</feature>
<keyword evidence="4" id="KW-0256">Endoplasmic reticulum</keyword>
<dbReference type="CTD" id="37384"/>
<sequence>MQSRRSDLNHPNGSTHDATTASSNEEFGIKRTMLVLVIVVGCFAVVWPKIFYPMLVNSSTPQSKQNVGCCDVISELDIDTIKIMSELCGTIIEHAEDTVLSPREIVSQCKKAVIDKCGIDLSAALYDRVSLGHSTKQILEEVRSLNGSLCLKYYFGVAPWKLGVPRRVNLNLDPANPIKQERPSMVNPVKLHPALKERGRAIYGADQVTTEARRKRPAPIIVEGRPGPIPGRRPTIGLPGEIAPSKISNYGLMGVLMPIYTIAFIIFFTYIVKKIVYKKKPINYVGSPLYPPCDSDEQFEEQVFQANPHYFNRPNKDTSKIGWKERDTRDIELDQLRKRLRETELAMERIVSQMAQVPLTTQDVVKINGVLPNDEEQSSVTVLGMETRASCENGGKWSRPDSPVIHSSEPAVAIDHSPSPQQIFLEGSLPPQSQILVADSATEAQTDADDNSSVILAGKMTLSVISLDSEPGNEESSNILPKNESSDEEGRTSSSNISEEFEKIYASDVEDHINNIIEEAENAVLAEKTGDDFGPVPLKTTTFSGILDEMRKEFNLVEDLLQSSGSEAKPPVSPIAEDLLDLEERLNGTDDSIEEAEIGATDDDATLTTQENISGNLQFSFILDQPALEVIRDSKGRDEAEEISVCPKAVEHEGMKRSSEEIDIRQQLTGKENEEPNDLDETKPGTQKENEDFIREEKKGTMDPGSGLRTSIEREKNIESAISNKISQVDQHEERPNKLTEYVANSEDEAESIVEINENENQLKFKKN</sequence>
<dbReference type="GeneID" id="109543553"/>
<comment type="subcellular location">
    <subcellularLocation>
        <location evidence="1">Endoplasmic reticulum membrane</location>
    </subcellularLocation>
</comment>
<evidence type="ECO:0000256" key="4">
    <source>
        <dbReference type="ARBA" id="ARBA00022824"/>
    </source>
</evidence>
<comment type="similarity">
    <text evidence="2">Belongs to the ric-3 family.</text>
</comment>
<dbReference type="InterPro" id="IPR026160">
    <property type="entry name" value="Ric3"/>
</dbReference>
<evidence type="ECO:0000256" key="6">
    <source>
        <dbReference type="ARBA" id="ARBA00023136"/>
    </source>
</evidence>
<dbReference type="GO" id="GO:0043005">
    <property type="term" value="C:neuron projection"/>
    <property type="evidence" value="ECO:0007669"/>
    <property type="project" value="TreeGrafter"/>
</dbReference>
<evidence type="ECO:0000256" key="2">
    <source>
        <dbReference type="ARBA" id="ARBA00008538"/>
    </source>
</evidence>
<feature type="transmembrane region" description="Helical" evidence="8">
    <location>
        <begin position="33"/>
        <end position="55"/>
    </location>
</feature>
<proteinExistence type="inferred from homology"/>
<feature type="transmembrane region" description="Helical" evidence="8">
    <location>
        <begin position="250"/>
        <end position="272"/>
    </location>
</feature>
<reference evidence="10" key="2">
    <citation type="submission" date="2024-08" db="UniProtKB">
        <authorList>
            <consortium name="EnsemblMetazoa"/>
        </authorList>
    </citation>
    <scope>IDENTIFICATION</scope>
</reference>
<dbReference type="GO" id="GO:0005789">
    <property type="term" value="C:endoplasmic reticulum membrane"/>
    <property type="evidence" value="ECO:0007669"/>
    <property type="project" value="UniProtKB-SubCell"/>
</dbReference>
<dbReference type="AlphaFoldDB" id="A0AAR5Q6M0"/>
<dbReference type="GO" id="GO:0007271">
    <property type="term" value="P:synaptic transmission, cholinergic"/>
    <property type="evidence" value="ECO:0007669"/>
    <property type="project" value="TreeGrafter"/>
</dbReference>
<evidence type="ECO:0000256" key="5">
    <source>
        <dbReference type="ARBA" id="ARBA00022989"/>
    </source>
</evidence>
<dbReference type="EnsemblMetazoa" id="XM_019913324.1">
    <property type="protein sequence ID" value="XP_019768883.1"/>
    <property type="gene ID" value="LOC109543553"/>
</dbReference>
<dbReference type="GO" id="GO:0045202">
    <property type="term" value="C:synapse"/>
    <property type="evidence" value="ECO:0007669"/>
    <property type="project" value="GOC"/>
</dbReference>
<dbReference type="Pfam" id="PF15361">
    <property type="entry name" value="RIC3"/>
    <property type="match status" value="1"/>
</dbReference>
<evidence type="ECO:0000256" key="7">
    <source>
        <dbReference type="SAM" id="MobiDB-lite"/>
    </source>
</evidence>
<evidence type="ECO:0000256" key="3">
    <source>
        <dbReference type="ARBA" id="ARBA00022692"/>
    </source>
</evidence>
<feature type="domain" description="Resistance to inhibitors of cholinesterase protein 3 N-terminal" evidence="9">
    <location>
        <begin position="243"/>
        <end position="352"/>
    </location>
</feature>
<dbReference type="KEGG" id="dpa:109543553"/>
<reference evidence="11" key="1">
    <citation type="journal article" date="2013" name="Genome Biol.">
        <title>Draft genome of the mountain pine beetle, Dendroctonus ponderosae Hopkins, a major forest pest.</title>
        <authorList>
            <person name="Keeling C.I."/>
            <person name="Yuen M.M."/>
            <person name="Liao N.Y."/>
            <person name="Docking T.R."/>
            <person name="Chan S.K."/>
            <person name="Taylor G.A."/>
            <person name="Palmquist D.L."/>
            <person name="Jackman S.D."/>
            <person name="Nguyen A."/>
            <person name="Li M."/>
            <person name="Henderson H."/>
            <person name="Janes J.K."/>
            <person name="Zhao Y."/>
            <person name="Pandoh P."/>
            <person name="Moore R."/>
            <person name="Sperling F.A."/>
            <person name="Huber D.P."/>
            <person name="Birol I."/>
            <person name="Jones S.J."/>
            <person name="Bohlmann J."/>
        </authorList>
    </citation>
    <scope>NUCLEOTIDE SEQUENCE</scope>
</reference>
<keyword evidence="5 8" id="KW-1133">Transmembrane helix</keyword>
<keyword evidence="6 8" id="KW-0472">Membrane</keyword>
<feature type="region of interest" description="Disordered" evidence="7">
    <location>
        <begin position="648"/>
        <end position="739"/>
    </location>
</feature>
<name>A0AAR5Q6M0_DENPD</name>
<feature type="region of interest" description="Disordered" evidence="7">
    <location>
        <begin position="468"/>
        <end position="497"/>
    </location>
</feature>
<feature type="region of interest" description="Disordered" evidence="7">
    <location>
        <begin position="1"/>
        <end position="21"/>
    </location>
</feature>
<accession>A0AAR5Q6M0</accession>
<feature type="compositionally biased region" description="Polar residues" evidence="7">
    <location>
        <begin position="9"/>
        <end position="21"/>
    </location>
</feature>
<feature type="compositionally biased region" description="Basic and acidic residues" evidence="7">
    <location>
        <begin position="680"/>
        <end position="701"/>
    </location>
</feature>
<evidence type="ECO:0000313" key="11">
    <source>
        <dbReference type="Proteomes" id="UP000019118"/>
    </source>
</evidence>
<evidence type="ECO:0000313" key="10">
    <source>
        <dbReference type="EnsemblMetazoa" id="XP_019768883.1"/>
    </source>
</evidence>
<dbReference type="PANTHER" id="PTHR21723:SF3">
    <property type="entry name" value="PROTEIN RIC-3"/>
    <property type="match status" value="1"/>
</dbReference>
<dbReference type="Proteomes" id="UP000019118">
    <property type="component" value="Unassembled WGS sequence"/>
</dbReference>
<organism evidence="10 11">
    <name type="scientific">Dendroctonus ponderosae</name>
    <name type="common">Mountain pine beetle</name>
    <dbReference type="NCBI Taxonomy" id="77166"/>
    <lineage>
        <taxon>Eukaryota</taxon>
        <taxon>Metazoa</taxon>
        <taxon>Ecdysozoa</taxon>
        <taxon>Arthropoda</taxon>
        <taxon>Hexapoda</taxon>
        <taxon>Insecta</taxon>
        <taxon>Pterygota</taxon>
        <taxon>Neoptera</taxon>
        <taxon>Endopterygota</taxon>
        <taxon>Coleoptera</taxon>
        <taxon>Polyphaga</taxon>
        <taxon>Cucujiformia</taxon>
        <taxon>Curculionidae</taxon>
        <taxon>Scolytinae</taxon>
        <taxon>Dendroctonus</taxon>
    </lineage>
</organism>
<dbReference type="GO" id="GO:0043025">
    <property type="term" value="C:neuronal cell body"/>
    <property type="evidence" value="ECO:0007669"/>
    <property type="project" value="TreeGrafter"/>
</dbReference>
<dbReference type="PANTHER" id="PTHR21723">
    <property type="entry name" value="RESISTANCE TO INHIBITORS OF CHOLINESTERASE PROTEIN 3 RIC3"/>
    <property type="match status" value="1"/>
</dbReference>
<feature type="compositionally biased region" description="Polar residues" evidence="7">
    <location>
        <begin position="720"/>
        <end position="729"/>
    </location>
</feature>
<keyword evidence="11" id="KW-1185">Reference proteome</keyword>
<dbReference type="GO" id="GO:0034394">
    <property type="term" value="P:protein localization to cell surface"/>
    <property type="evidence" value="ECO:0007669"/>
    <property type="project" value="TreeGrafter"/>
</dbReference>
<evidence type="ECO:0000259" key="9">
    <source>
        <dbReference type="Pfam" id="PF15361"/>
    </source>
</evidence>
<evidence type="ECO:0000256" key="1">
    <source>
        <dbReference type="ARBA" id="ARBA00004586"/>
    </source>
</evidence>
<dbReference type="InterPro" id="IPR032763">
    <property type="entry name" value="RIC3_N"/>
</dbReference>
<keyword evidence="3 8" id="KW-0812">Transmembrane</keyword>